<dbReference type="RefSeq" id="WP_011991451.1">
    <property type="nucleotide sequence ID" value="NC_009712.1"/>
</dbReference>
<dbReference type="HOGENOM" id="CLU_130258_0_0_2"/>
<dbReference type="KEGG" id="mbn:Mboo_0445"/>
<gene>
    <name evidence="1" type="ordered locus">Mboo_0445</name>
</gene>
<keyword evidence="2" id="KW-1185">Reference proteome</keyword>
<evidence type="ECO:0008006" key="3">
    <source>
        <dbReference type="Google" id="ProtNLM"/>
    </source>
</evidence>
<dbReference type="AlphaFoldDB" id="A7I5F2"/>
<dbReference type="EMBL" id="CP000780">
    <property type="protein sequence ID" value="ABS54963.1"/>
    <property type="molecule type" value="Genomic_DNA"/>
</dbReference>
<protein>
    <recommendedName>
        <fullName evidence="3">PAS domain-containing protein</fullName>
    </recommendedName>
</protein>
<organism evidence="1 2">
    <name type="scientific">Methanoregula boonei (strain DSM 21154 / JCM 14090 / 6A8)</name>
    <dbReference type="NCBI Taxonomy" id="456442"/>
    <lineage>
        <taxon>Archaea</taxon>
        <taxon>Methanobacteriati</taxon>
        <taxon>Methanobacteriota</taxon>
        <taxon>Stenosarchaea group</taxon>
        <taxon>Methanomicrobia</taxon>
        <taxon>Methanomicrobiales</taxon>
        <taxon>Methanoregulaceae</taxon>
        <taxon>Methanoregula</taxon>
    </lineage>
</organism>
<name>A7I5F2_METB6</name>
<evidence type="ECO:0000313" key="2">
    <source>
        <dbReference type="Proteomes" id="UP000002408"/>
    </source>
</evidence>
<dbReference type="OrthoDB" id="117861at2157"/>
<dbReference type="eggNOG" id="arCOG09455">
    <property type="taxonomic scope" value="Archaea"/>
</dbReference>
<evidence type="ECO:0000313" key="1">
    <source>
        <dbReference type="EMBL" id="ABS54963.1"/>
    </source>
</evidence>
<dbReference type="GeneID" id="5409882"/>
<reference evidence="2" key="1">
    <citation type="journal article" date="2015" name="Microbiology">
        <title>Genome of Methanoregula boonei 6A8 reveals adaptations to oligotrophic peatland environments.</title>
        <authorList>
            <person name="Braeuer S."/>
            <person name="Cadillo-Quiroz H."/>
            <person name="Kyrpides N."/>
            <person name="Woyke T."/>
            <person name="Goodwin L."/>
            <person name="Detter C."/>
            <person name="Podell S."/>
            <person name="Yavitt J.B."/>
            <person name="Zinder S.H."/>
        </authorList>
    </citation>
    <scope>NUCLEOTIDE SEQUENCE [LARGE SCALE GENOMIC DNA]</scope>
    <source>
        <strain evidence="2">DSM 21154 / JCM 14090 / 6A8</strain>
    </source>
</reference>
<proteinExistence type="predicted"/>
<sequence>MKTICTFCSCVVKEGNSTEDPVSHGVCPDCYDRILRTFGFNVKKFLDELESPVLLVDADVRVLAANSLALDLVGKPVAAVRGTLCGDVLACINATRPKGCGQTDICPDCTFRESIKETYATGLPVNRRAAILVKKDDDILRNIPFKVSTRKDGNVVMLRLEPVQGD</sequence>
<accession>A7I5F2</accession>
<dbReference type="Proteomes" id="UP000002408">
    <property type="component" value="Chromosome"/>
</dbReference>